<dbReference type="InterPro" id="IPR007049">
    <property type="entry name" value="Carb-sel_porin_OprB"/>
</dbReference>
<dbReference type="RefSeq" id="WP_129222855.1">
    <property type="nucleotide sequence ID" value="NZ_QYBB01000001.1"/>
</dbReference>
<dbReference type="OrthoDB" id="177316at2"/>
<feature type="chain" id="PRO_5021031411" evidence="2">
    <location>
        <begin position="22"/>
        <end position="526"/>
    </location>
</feature>
<accession>A0A4Q2UH28</accession>
<proteinExistence type="inferred from homology"/>
<evidence type="ECO:0000313" key="4">
    <source>
        <dbReference type="EMBL" id="RYC33995.1"/>
    </source>
</evidence>
<protein>
    <submittedName>
        <fullName evidence="4">Carbohydrate porin</fullName>
    </submittedName>
</protein>
<dbReference type="EMBL" id="QYBB01000001">
    <property type="protein sequence ID" value="RYC33995.1"/>
    <property type="molecule type" value="Genomic_DNA"/>
</dbReference>
<reference evidence="4 5" key="1">
    <citation type="submission" date="2018-12" db="EMBL/GenBank/DDBJ databases">
        <authorList>
            <person name="Grouzdev D.S."/>
            <person name="Krutkina M.S."/>
        </authorList>
    </citation>
    <scope>NUCLEOTIDE SEQUENCE [LARGE SCALE GENOMIC DNA]</scope>
    <source>
        <strain evidence="4 5">RmlP026</strain>
    </source>
</reference>
<name>A0A4Q2UH28_9HYPH</name>
<gene>
    <name evidence="4" type="ORF">D3273_01730</name>
</gene>
<feature type="compositionally biased region" description="Gly residues" evidence="3">
    <location>
        <begin position="83"/>
        <end position="92"/>
    </location>
</feature>
<reference evidence="4 5" key="2">
    <citation type="submission" date="2019-02" db="EMBL/GenBank/DDBJ databases">
        <title>'Lichenibacterium ramalinii' gen. nov. sp. nov., 'Lichenibacterium minor' gen. nov. sp. nov.</title>
        <authorList>
            <person name="Pankratov T."/>
        </authorList>
    </citation>
    <scope>NUCLEOTIDE SEQUENCE [LARGE SCALE GENOMIC DNA]</scope>
    <source>
        <strain evidence="4 5">RmlP026</strain>
    </source>
</reference>
<evidence type="ECO:0000313" key="5">
    <source>
        <dbReference type="Proteomes" id="UP000290759"/>
    </source>
</evidence>
<organism evidence="4 5">
    <name type="scientific">Lichenibacterium minor</name>
    <dbReference type="NCBI Taxonomy" id="2316528"/>
    <lineage>
        <taxon>Bacteria</taxon>
        <taxon>Pseudomonadati</taxon>
        <taxon>Pseudomonadota</taxon>
        <taxon>Alphaproteobacteria</taxon>
        <taxon>Hyphomicrobiales</taxon>
        <taxon>Lichenihabitantaceae</taxon>
        <taxon>Lichenibacterium</taxon>
    </lineage>
</organism>
<dbReference type="Pfam" id="PF04966">
    <property type="entry name" value="OprB"/>
    <property type="match status" value="1"/>
</dbReference>
<dbReference type="GO" id="GO:0015288">
    <property type="term" value="F:porin activity"/>
    <property type="evidence" value="ECO:0007669"/>
    <property type="project" value="InterPro"/>
</dbReference>
<dbReference type="InterPro" id="IPR052932">
    <property type="entry name" value="OprB_Porin"/>
</dbReference>
<keyword evidence="2" id="KW-0732">Signal</keyword>
<dbReference type="PANTHER" id="PTHR37944:SF1">
    <property type="entry name" value="PORIN B"/>
    <property type="match status" value="1"/>
</dbReference>
<feature type="region of interest" description="Disordered" evidence="3">
    <location>
        <begin position="20"/>
        <end position="113"/>
    </location>
</feature>
<feature type="signal peptide" evidence="2">
    <location>
        <begin position="1"/>
        <end position="21"/>
    </location>
</feature>
<evidence type="ECO:0000256" key="2">
    <source>
        <dbReference type="RuleBase" id="RU363072"/>
    </source>
</evidence>
<comment type="caution">
    <text evidence="4">The sequence shown here is derived from an EMBL/GenBank/DDBJ whole genome shotgun (WGS) entry which is preliminary data.</text>
</comment>
<keyword evidence="5" id="KW-1185">Reference proteome</keyword>
<dbReference type="Proteomes" id="UP000290759">
    <property type="component" value="Unassembled WGS sequence"/>
</dbReference>
<comment type="similarity">
    <text evidence="1 2">Belongs to the OprB family.</text>
</comment>
<sequence>MAAMLALWTLGLTAVAPAQEAAPTPPAPAAPAPRAAPRAARRPVRHAAAVGSNRAVGRTGEPIAAPGRTAAATGPGAARGASGTAGGIGGARRVGNLQGTSASPTTPTGLPPGTLDFGNGITMLANYTSESAGNPVGGIRQGVRYADQFFFGTDIDLQKLAGVSGAFLHGIFTQRDGHSLSNDLIGNSISVQEIYGGGQTYRLTYLSLEKKLFDDRVDVEVGRIPGQTAFLGSPYYCNFQNNSVCGSPTVAFTDTNFTYFPAPTWAGVLKTQLTDRYFFNVGAYQVAPESTTRADHGVGFFAPSTGFNVPFELGYATSFKNDPYPRHYGVGAIIDRSTYTDAAFDRQGGSPVLTGLPGVQRFGRTAAYGRFDQYLYRPDLASPRGLSVFALAIAGTGGHQVEDYEFELGGVYLGPFASRPLDSLDVVVSTQHYSDIGVAGIRASRIAAGLSTNDIDRQQTFLELNYGIQVAPYARLTPNIQYILGPDQIREPSRPKPIPDVLVIGAKLSVDLFTLAGLAKGPEDRL</sequence>
<dbReference type="InterPro" id="IPR038673">
    <property type="entry name" value="OprB_sf"/>
</dbReference>
<feature type="compositionally biased region" description="Low complexity" evidence="3">
    <location>
        <begin position="62"/>
        <end position="82"/>
    </location>
</feature>
<feature type="compositionally biased region" description="Low complexity" evidence="3">
    <location>
        <begin position="104"/>
        <end position="113"/>
    </location>
</feature>
<dbReference type="Gene3D" id="2.40.160.180">
    <property type="entry name" value="Carbohydrate-selective porin OprB"/>
    <property type="match status" value="1"/>
</dbReference>
<evidence type="ECO:0000256" key="3">
    <source>
        <dbReference type="SAM" id="MobiDB-lite"/>
    </source>
</evidence>
<dbReference type="GO" id="GO:0008643">
    <property type="term" value="P:carbohydrate transport"/>
    <property type="evidence" value="ECO:0007669"/>
    <property type="project" value="InterPro"/>
</dbReference>
<dbReference type="AlphaFoldDB" id="A0A4Q2UH28"/>
<dbReference type="GO" id="GO:0016020">
    <property type="term" value="C:membrane"/>
    <property type="evidence" value="ECO:0007669"/>
    <property type="project" value="InterPro"/>
</dbReference>
<dbReference type="PANTHER" id="PTHR37944">
    <property type="entry name" value="PORIN B"/>
    <property type="match status" value="1"/>
</dbReference>
<evidence type="ECO:0000256" key="1">
    <source>
        <dbReference type="ARBA" id="ARBA00008769"/>
    </source>
</evidence>